<accession>A0A126T4F8</accession>
<dbReference type="Pfam" id="PF06983">
    <property type="entry name" value="3-dmu-9_3-mt"/>
    <property type="match status" value="1"/>
</dbReference>
<name>A0A126T4F8_9GAMM</name>
<proteinExistence type="predicted"/>
<dbReference type="OrthoDB" id="5293819at2"/>
<protein>
    <recommendedName>
        <fullName evidence="1">PhnB-like domain-containing protein</fullName>
    </recommendedName>
</protein>
<dbReference type="InterPro" id="IPR028973">
    <property type="entry name" value="PhnB-like"/>
</dbReference>
<dbReference type="Proteomes" id="UP000030512">
    <property type="component" value="Chromosome"/>
</dbReference>
<evidence type="ECO:0000259" key="1">
    <source>
        <dbReference type="Pfam" id="PF06983"/>
    </source>
</evidence>
<dbReference type="KEGG" id="mdn:JT25_010815"/>
<evidence type="ECO:0000313" key="2">
    <source>
        <dbReference type="EMBL" id="AMK76973.1"/>
    </source>
</evidence>
<organism evidence="2 3">
    <name type="scientific">Methylomonas denitrificans</name>
    <dbReference type="NCBI Taxonomy" id="1538553"/>
    <lineage>
        <taxon>Bacteria</taxon>
        <taxon>Pseudomonadati</taxon>
        <taxon>Pseudomonadota</taxon>
        <taxon>Gammaproteobacteria</taxon>
        <taxon>Methylococcales</taxon>
        <taxon>Methylococcaceae</taxon>
        <taxon>Methylomonas</taxon>
    </lineage>
</organism>
<evidence type="ECO:0000313" key="3">
    <source>
        <dbReference type="Proteomes" id="UP000030512"/>
    </source>
</evidence>
<dbReference type="PANTHER" id="PTHR33990">
    <property type="entry name" value="PROTEIN YJDN-RELATED"/>
    <property type="match status" value="1"/>
</dbReference>
<dbReference type="RefSeq" id="WP_036276111.1">
    <property type="nucleotide sequence ID" value="NZ_CP014476.1"/>
</dbReference>
<dbReference type="InterPro" id="IPR029068">
    <property type="entry name" value="Glyas_Bleomycin-R_OHBP_Dase"/>
</dbReference>
<dbReference type="EMBL" id="CP014476">
    <property type="protein sequence ID" value="AMK76973.1"/>
    <property type="molecule type" value="Genomic_DNA"/>
</dbReference>
<dbReference type="InterPro" id="IPR009725">
    <property type="entry name" value="3_dmu_93_MTrfase"/>
</dbReference>
<dbReference type="PIRSF" id="PIRSF021700">
    <property type="entry name" value="3_dmu_93_MTrfase"/>
    <property type="match status" value="1"/>
</dbReference>
<dbReference type="Gene3D" id="3.10.180.10">
    <property type="entry name" value="2,3-Dihydroxybiphenyl 1,2-Dioxygenase, domain 1"/>
    <property type="match status" value="1"/>
</dbReference>
<sequence length="157" mass="17622">MPKITPFLWFDDQAEQAMNFYVSIFKNSKILSVNRYGDAGPGPKGSVMTANFELDGQVFTALNGGPMYQLSPAISFVVHCENQAEVDHYWEKLSEGGKENQCAWLEDKFGVTWQIVPNILIELLSDPDPVKAGRVMQAMLKMTKIDINTLKLAYEQA</sequence>
<dbReference type="CDD" id="cd06588">
    <property type="entry name" value="PhnB_like"/>
    <property type="match status" value="1"/>
</dbReference>
<reference evidence="2 3" key="1">
    <citation type="journal article" date="2015" name="Environ. Microbiol.">
        <title>Methane oxidation coupled to nitrate reduction under hypoxia by the Gammaproteobacterium Methylomonas denitrificans, sp. nov. type strain FJG1.</title>
        <authorList>
            <person name="Kits K.D."/>
            <person name="Klotz M.G."/>
            <person name="Stein L.Y."/>
        </authorList>
    </citation>
    <scope>NUCLEOTIDE SEQUENCE [LARGE SCALE GENOMIC DNA]</scope>
    <source>
        <strain evidence="2 3">FJG1</strain>
    </source>
</reference>
<gene>
    <name evidence="2" type="ORF">JT25_010815</name>
</gene>
<dbReference type="PANTHER" id="PTHR33990:SF2">
    <property type="entry name" value="PHNB-LIKE DOMAIN-CONTAINING PROTEIN"/>
    <property type="match status" value="1"/>
</dbReference>
<feature type="domain" description="PhnB-like" evidence="1">
    <location>
        <begin position="3"/>
        <end position="116"/>
    </location>
</feature>
<dbReference type="SUPFAM" id="SSF54593">
    <property type="entry name" value="Glyoxalase/Bleomycin resistance protein/Dihydroxybiphenyl dioxygenase"/>
    <property type="match status" value="1"/>
</dbReference>
<dbReference type="STRING" id="1538553.JT25_010815"/>
<dbReference type="AlphaFoldDB" id="A0A126T4F8"/>
<keyword evidence="3" id="KW-1185">Reference proteome</keyword>